<evidence type="ECO:0000256" key="1">
    <source>
        <dbReference type="SAM" id="MobiDB-lite"/>
    </source>
</evidence>
<feature type="region of interest" description="Disordered" evidence="1">
    <location>
        <begin position="627"/>
        <end position="686"/>
    </location>
</feature>
<sequence length="686" mass="73837">MKKAREDADPEFASFLAAGELAPASVAYPLLTKGDADAFIALFSNNVATLLVMVSALRIVSTQDIIFNRVVPGVGLSMLFGNVYYAWMARRAAQRLQRVDVCAQPYGINTPGAFAFMFSIVYPAYYSHDGTHEERAEFAWRVAVACNLLCGVLAMGFAFVGPKVRELTPPVALMTSLASVGFAYLLLNQLLDVYAEPIAGLLPLTIVFAAYFGKVKFGKVPSAVIALLLGTALGWATRLSNPQMVEDAVQDLGLKIPVFPIWEIFSSFDQVAPYISIVVPVAITVAVGTIQCVESAAQAGDEFPLRESMASDGFGTIVGALFGSVFGMTVYTGHPAFKSMGGRQGYSICNALAFLVICMSGAASVVLSVVINQSVQPIIVYVGLVIGSDVLEMANPRHYPAILLGIVPSISEWGYSTLGDNVGETYSTYFHLEKGTTISYAATEGPCADGFALEGDLCSMVLDHDGSTAEVGYEVIKGINYQGLVSLGSGGLLVSIIMSTVLIYVVDRKFMHCVTWSLFAAVLSLFGIIHSSEIGFYVRPEDQGWRFTVGYVLSAALFFILRVLQSVHGLKWVKEPILDNALDISVLNPKQVLLRDRAYTYSPSPQSVADGPESHPDRLMLIAPPGRAPSPSHRGSMIQPPMQRSGGSYGEIRSAAFDRDPTPRLKGQAYHGYGSITIPKPQTPPY</sequence>
<feature type="transmembrane region" description="Helical" evidence="2">
    <location>
        <begin position="544"/>
        <end position="564"/>
    </location>
</feature>
<keyword evidence="2" id="KW-0472">Membrane</keyword>
<feature type="transmembrane region" description="Helical" evidence="2">
    <location>
        <begin position="38"/>
        <end position="60"/>
    </location>
</feature>
<feature type="transmembrane region" description="Helical" evidence="2">
    <location>
        <begin position="138"/>
        <end position="160"/>
    </location>
</feature>
<name>A0A6U0VLX7_9STRA</name>
<dbReference type="AlphaFoldDB" id="A0A6U0VLX7"/>
<evidence type="ECO:0000313" key="4">
    <source>
        <dbReference type="EMBL" id="CAD8262350.1"/>
    </source>
</evidence>
<keyword evidence="2" id="KW-0812">Transmembrane</keyword>
<dbReference type="PANTHER" id="PTHR31610">
    <property type="entry name" value="SLR0360 PROTEIN"/>
    <property type="match status" value="1"/>
</dbReference>
<feature type="transmembrane region" description="Helical" evidence="2">
    <location>
        <begin position="351"/>
        <end position="371"/>
    </location>
</feature>
<dbReference type="EMBL" id="HBEA01015531">
    <property type="protein sequence ID" value="CAD8262339.1"/>
    <property type="molecule type" value="Transcribed_RNA"/>
</dbReference>
<evidence type="ECO:0000256" key="2">
    <source>
        <dbReference type="SAM" id="Phobius"/>
    </source>
</evidence>
<feature type="transmembrane region" description="Helical" evidence="2">
    <location>
        <begin position="518"/>
        <end position="538"/>
    </location>
</feature>
<feature type="transmembrane region" description="Helical" evidence="2">
    <location>
        <begin position="220"/>
        <end position="237"/>
    </location>
</feature>
<evidence type="ECO:0000313" key="3">
    <source>
        <dbReference type="EMBL" id="CAD8262339.1"/>
    </source>
</evidence>
<feature type="transmembrane region" description="Helical" evidence="2">
    <location>
        <begin position="271"/>
        <end position="293"/>
    </location>
</feature>
<organism evidence="4">
    <name type="scientific">Pinguiococcus pyrenoidosus</name>
    <dbReference type="NCBI Taxonomy" id="172671"/>
    <lineage>
        <taxon>Eukaryota</taxon>
        <taxon>Sar</taxon>
        <taxon>Stramenopiles</taxon>
        <taxon>Ochrophyta</taxon>
        <taxon>Pinguiophyceae</taxon>
        <taxon>Pinguiochrysidales</taxon>
        <taxon>Pinguiochrysidaceae</taxon>
        <taxon>Pinguiococcus</taxon>
    </lineage>
</organism>
<feature type="transmembrane region" description="Helical" evidence="2">
    <location>
        <begin position="66"/>
        <end position="87"/>
    </location>
</feature>
<reference evidence="4" key="1">
    <citation type="submission" date="2021-01" db="EMBL/GenBank/DDBJ databases">
        <authorList>
            <person name="Corre E."/>
            <person name="Pelletier E."/>
            <person name="Niang G."/>
            <person name="Scheremetjew M."/>
            <person name="Finn R."/>
            <person name="Kale V."/>
            <person name="Holt S."/>
            <person name="Cochrane G."/>
            <person name="Meng A."/>
            <person name="Brown T."/>
            <person name="Cohen L."/>
        </authorList>
    </citation>
    <scope>NUCLEOTIDE SEQUENCE</scope>
    <source>
        <strain evidence="4">CCMP2078</strain>
    </source>
</reference>
<protein>
    <submittedName>
        <fullName evidence="4">Uncharacterized protein</fullName>
    </submittedName>
</protein>
<feature type="transmembrane region" description="Helical" evidence="2">
    <location>
        <begin position="167"/>
        <end position="187"/>
    </location>
</feature>
<feature type="transmembrane region" description="Helical" evidence="2">
    <location>
        <begin position="193"/>
        <end position="213"/>
    </location>
</feature>
<feature type="transmembrane region" description="Helical" evidence="2">
    <location>
        <begin position="108"/>
        <end position="126"/>
    </location>
</feature>
<gene>
    <name evidence="3" type="ORF">PPYR1160_LOCUS11841</name>
    <name evidence="4" type="ORF">PPYR1160_LOCUS11852</name>
</gene>
<feature type="transmembrane region" description="Helical" evidence="2">
    <location>
        <begin position="484"/>
        <end position="506"/>
    </location>
</feature>
<keyword evidence="2" id="KW-1133">Transmembrane helix</keyword>
<dbReference type="EMBL" id="HBEA01015542">
    <property type="protein sequence ID" value="CAD8262350.1"/>
    <property type="molecule type" value="Transcribed_RNA"/>
</dbReference>
<feature type="transmembrane region" description="Helical" evidence="2">
    <location>
        <begin position="314"/>
        <end position="331"/>
    </location>
</feature>
<dbReference type="PANTHER" id="PTHR31610:SF0">
    <property type="entry name" value="SLC26A_SULP TRANSPORTER DOMAIN-CONTAINING PROTEIN"/>
    <property type="match status" value="1"/>
</dbReference>
<proteinExistence type="predicted"/>
<accession>A0A6U0VLX7</accession>